<feature type="compositionally biased region" description="Low complexity" evidence="1">
    <location>
        <begin position="101"/>
        <end position="110"/>
    </location>
</feature>
<evidence type="ECO:0000256" key="1">
    <source>
        <dbReference type="SAM" id="MobiDB-lite"/>
    </source>
</evidence>
<protein>
    <recommendedName>
        <fullName evidence="4">BZIP domain-containing protein</fullName>
    </recommendedName>
</protein>
<organism evidence="2 3">
    <name type="scientific">Chaetomium fimeti</name>
    <dbReference type="NCBI Taxonomy" id="1854472"/>
    <lineage>
        <taxon>Eukaryota</taxon>
        <taxon>Fungi</taxon>
        <taxon>Dikarya</taxon>
        <taxon>Ascomycota</taxon>
        <taxon>Pezizomycotina</taxon>
        <taxon>Sordariomycetes</taxon>
        <taxon>Sordariomycetidae</taxon>
        <taxon>Sordariales</taxon>
        <taxon>Chaetomiaceae</taxon>
        <taxon>Chaetomium</taxon>
    </lineage>
</organism>
<dbReference type="GeneID" id="87845761"/>
<feature type="region of interest" description="Disordered" evidence="1">
    <location>
        <begin position="1"/>
        <end position="36"/>
    </location>
</feature>
<evidence type="ECO:0000313" key="3">
    <source>
        <dbReference type="Proteomes" id="UP001278766"/>
    </source>
</evidence>
<dbReference type="Proteomes" id="UP001278766">
    <property type="component" value="Unassembled WGS sequence"/>
</dbReference>
<comment type="caution">
    <text evidence="2">The sequence shown here is derived from an EMBL/GenBank/DDBJ whole genome shotgun (WGS) entry which is preliminary data.</text>
</comment>
<dbReference type="PANTHER" id="PTHR42070:SF1">
    <property type="entry name" value="FILAMENT ASSOCIATED PROTEIN, PUTATIVE (AFU_ORTHOLOGUE AFUA_8G06630)-RELATED"/>
    <property type="match status" value="1"/>
</dbReference>
<reference evidence="2" key="1">
    <citation type="journal article" date="2023" name="Mol. Phylogenet. Evol.">
        <title>Genome-scale phylogeny and comparative genomics of the fungal order Sordariales.</title>
        <authorList>
            <person name="Hensen N."/>
            <person name="Bonometti L."/>
            <person name="Westerberg I."/>
            <person name="Brannstrom I.O."/>
            <person name="Guillou S."/>
            <person name="Cros-Aarteil S."/>
            <person name="Calhoun S."/>
            <person name="Haridas S."/>
            <person name="Kuo A."/>
            <person name="Mondo S."/>
            <person name="Pangilinan J."/>
            <person name="Riley R."/>
            <person name="LaButti K."/>
            <person name="Andreopoulos B."/>
            <person name="Lipzen A."/>
            <person name="Chen C."/>
            <person name="Yan M."/>
            <person name="Daum C."/>
            <person name="Ng V."/>
            <person name="Clum A."/>
            <person name="Steindorff A."/>
            <person name="Ohm R.A."/>
            <person name="Martin F."/>
            <person name="Silar P."/>
            <person name="Natvig D.O."/>
            <person name="Lalanne C."/>
            <person name="Gautier V."/>
            <person name="Ament-Velasquez S.L."/>
            <person name="Kruys A."/>
            <person name="Hutchinson M.I."/>
            <person name="Powell A.J."/>
            <person name="Barry K."/>
            <person name="Miller A.N."/>
            <person name="Grigoriev I.V."/>
            <person name="Debuchy R."/>
            <person name="Gladieux P."/>
            <person name="Hiltunen Thoren M."/>
            <person name="Johannesson H."/>
        </authorList>
    </citation>
    <scope>NUCLEOTIDE SEQUENCE</scope>
    <source>
        <strain evidence="2">CBS 168.71</strain>
    </source>
</reference>
<feature type="compositionally biased region" description="Basic residues" evidence="1">
    <location>
        <begin position="24"/>
        <end position="33"/>
    </location>
</feature>
<dbReference type="PANTHER" id="PTHR42070">
    <property type="entry name" value="FILAMENT ASSOCIATED PROTEIN, PUTATIVE (AFU_ORTHOLOGUE AFUA_8G06630)-RELATED"/>
    <property type="match status" value="1"/>
</dbReference>
<sequence length="259" mass="27689">MTPGGKKQQDPSTDPSSAAARIRNNQRRSRARHREFVDELKAKVREYERQGVQATMEMRHAARKVALENSRLRALLASRGVTDEELSSYLAQFDDQPSGPLPTAALTPPTDEASPLPARSDSHSGSSRANRDVPDDESASGLKRLAVAADTTPRQTCCGPTTRCSAIDGRDVQEPAAQPSPPADQANQPSPSPSPNTPNTTGSHLEMSCTAAAQIMANMSRDGNKELAREALGCTGAEECLVKNTLVFQLLDSAEAGQQ</sequence>
<evidence type="ECO:0000313" key="2">
    <source>
        <dbReference type="EMBL" id="KAK3298713.1"/>
    </source>
</evidence>
<reference evidence="2" key="2">
    <citation type="submission" date="2023-06" db="EMBL/GenBank/DDBJ databases">
        <authorList>
            <consortium name="Lawrence Berkeley National Laboratory"/>
            <person name="Haridas S."/>
            <person name="Hensen N."/>
            <person name="Bonometti L."/>
            <person name="Westerberg I."/>
            <person name="Brannstrom I.O."/>
            <person name="Guillou S."/>
            <person name="Cros-Aarteil S."/>
            <person name="Calhoun S."/>
            <person name="Kuo A."/>
            <person name="Mondo S."/>
            <person name="Pangilinan J."/>
            <person name="Riley R."/>
            <person name="Labutti K."/>
            <person name="Andreopoulos B."/>
            <person name="Lipzen A."/>
            <person name="Chen C."/>
            <person name="Yanf M."/>
            <person name="Daum C."/>
            <person name="Ng V."/>
            <person name="Clum A."/>
            <person name="Steindorff A."/>
            <person name="Ohm R."/>
            <person name="Martin F."/>
            <person name="Silar P."/>
            <person name="Natvig D."/>
            <person name="Lalanne C."/>
            <person name="Gautier V."/>
            <person name="Ament-Velasquez S.L."/>
            <person name="Kruys A."/>
            <person name="Hutchinson M.I."/>
            <person name="Powell A.J."/>
            <person name="Barry K."/>
            <person name="Miller A.N."/>
            <person name="Grigoriev I.V."/>
            <person name="Debuchy R."/>
            <person name="Gladieux P."/>
            <person name="Thoren M.H."/>
            <person name="Johannesson H."/>
        </authorList>
    </citation>
    <scope>NUCLEOTIDE SEQUENCE</scope>
    <source>
        <strain evidence="2">CBS 168.71</strain>
    </source>
</reference>
<gene>
    <name evidence="2" type="ORF">B0H64DRAFT_80957</name>
</gene>
<evidence type="ECO:0008006" key="4">
    <source>
        <dbReference type="Google" id="ProtNLM"/>
    </source>
</evidence>
<dbReference type="AlphaFoldDB" id="A0AAE0LV62"/>
<feature type="region of interest" description="Disordered" evidence="1">
    <location>
        <begin position="91"/>
        <end position="141"/>
    </location>
</feature>
<dbReference type="CDD" id="cd14688">
    <property type="entry name" value="bZIP_YAP"/>
    <property type="match status" value="1"/>
</dbReference>
<accession>A0AAE0LV62</accession>
<dbReference type="RefSeq" id="XP_062662227.1">
    <property type="nucleotide sequence ID" value="XM_062808813.1"/>
</dbReference>
<dbReference type="EMBL" id="JAUEPN010000002">
    <property type="protein sequence ID" value="KAK3298713.1"/>
    <property type="molecule type" value="Genomic_DNA"/>
</dbReference>
<keyword evidence="3" id="KW-1185">Reference proteome</keyword>
<feature type="region of interest" description="Disordered" evidence="1">
    <location>
        <begin position="172"/>
        <end position="204"/>
    </location>
</feature>
<proteinExistence type="predicted"/>
<name>A0AAE0LV62_9PEZI</name>